<dbReference type="InterPro" id="IPR050838">
    <property type="entry name" value="Ketopantoate_reductase"/>
</dbReference>
<dbReference type="GO" id="GO:0005737">
    <property type="term" value="C:cytoplasm"/>
    <property type="evidence" value="ECO:0007669"/>
    <property type="project" value="TreeGrafter"/>
</dbReference>
<comment type="catalytic activity">
    <reaction evidence="9 10">
        <text>(R)-pantoate + NADP(+) = 2-dehydropantoate + NADPH + H(+)</text>
        <dbReference type="Rhea" id="RHEA:16233"/>
        <dbReference type="ChEBI" id="CHEBI:11561"/>
        <dbReference type="ChEBI" id="CHEBI:15378"/>
        <dbReference type="ChEBI" id="CHEBI:15980"/>
        <dbReference type="ChEBI" id="CHEBI:57783"/>
        <dbReference type="ChEBI" id="CHEBI:58349"/>
        <dbReference type="EC" id="1.1.1.169"/>
    </reaction>
</comment>
<evidence type="ECO:0000256" key="4">
    <source>
        <dbReference type="ARBA" id="ARBA00019465"/>
    </source>
</evidence>
<dbReference type="InterPro" id="IPR013332">
    <property type="entry name" value="KPR_N"/>
</dbReference>
<feature type="domain" description="Ketopantoate reductase N-terminal" evidence="11">
    <location>
        <begin position="7"/>
        <end position="155"/>
    </location>
</feature>
<dbReference type="Pfam" id="PF08546">
    <property type="entry name" value="ApbA_C"/>
    <property type="match status" value="1"/>
</dbReference>
<evidence type="ECO:0000256" key="7">
    <source>
        <dbReference type="ARBA" id="ARBA00023002"/>
    </source>
</evidence>
<dbReference type="InterPro" id="IPR013328">
    <property type="entry name" value="6PGD_dom2"/>
</dbReference>
<evidence type="ECO:0000313" key="13">
    <source>
        <dbReference type="EMBL" id="QJE74143.1"/>
    </source>
</evidence>
<comment type="similarity">
    <text evidence="2 10">Belongs to the ketopantoate reductase family.</text>
</comment>
<proteinExistence type="inferred from homology"/>
<dbReference type="Pfam" id="PF02558">
    <property type="entry name" value="ApbA"/>
    <property type="match status" value="1"/>
</dbReference>
<dbReference type="Gene3D" id="1.10.1040.10">
    <property type="entry name" value="N-(1-d-carboxylethyl)-l-norvaline Dehydrogenase, domain 2"/>
    <property type="match status" value="1"/>
</dbReference>
<sequence length="332" mass="35025">MASFQRITIAGAGSIGGYVGGCLALAGRPVTFLLRPRLRDVLAADGLRVTDYEGWDRTLPPDRLSLETDPAAALAGADLVLVTVKSGATAEMAALVAAHAPPGAVVASLQNGVGNAEILRQALPSRRVVAGMVPFNVVQLPGGRFHRGTEGAMLVEAGIPGLLETLRVDGLPVGEHPDMPAVLWGKLLVNLNNALNALSGLPLVQQLGDRRWRRILAAQQSEALAALKRARIKPARLGKVVPGLLPHILRLPDPLFRRVAKAMLTIDPQARSSMWEDLSQGRKTEIDYLQGAVVALAERHGLDAPTNRRVLALVKQAEAAGKGSPGLGPEAL</sequence>
<dbReference type="EC" id="1.1.1.169" evidence="3 10"/>
<protein>
    <recommendedName>
        <fullName evidence="4 10">2-dehydropantoate 2-reductase</fullName>
        <ecNumber evidence="3 10">1.1.1.169</ecNumber>
    </recommendedName>
    <alternativeName>
        <fullName evidence="8 10">Ketopantoate reductase</fullName>
    </alternativeName>
</protein>
<dbReference type="GO" id="GO:0050661">
    <property type="term" value="F:NADP binding"/>
    <property type="evidence" value="ECO:0007669"/>
    <property type="project" value="TreeGrafter"/>
</dbReference>
<dbReference type="NCBIfam" id="TIGR00745">
    <property type="entry name" value="apbA_panE"/>
    <property type="match status" value="1"/>
</dbReference>
<accession>A0A858RAI0</accession>
<organism evidence="13 14">
    <name type="scientific">Aerophototrophica crusticola</name>
    <dbReference type="NCBI Taxonomy" id="1709002"/>
    <lineage>
        <taxon>Bacteria</taxon>
        <taxon>Pseudomonadati</taxon>
        <taxon>Pseudomonadota</taxon>
        <taxon>Alphaproteobacteria</taxon>
        <taxon>Rhodospirillales</taxon>
        <taxon>Rhodospirillaceae</taxon>
        <taxon>Aerophototrophica</taxon>
    </lineage>
</organism>
<evidence type="ECO:0000256" key="3">
    <source>
        <dbReference type="ARBA" id="ARBA00013014"/>
    </source>
</evidence>
<feature type="domain" description="Ketopantoate reductase C-terminal" evidence="12">
    <location>
        <begin position="181"/>
        <end position="317"/>
    </location>
</feature>
<keyword evidence="14" id="KW-1185">Reference proteome</keyword>
<evidence type="ECO:0000256" key="1">
    <source>
        <dbReference type="ARBA" id="ARBA00004994"/>
    </source>
</evidence>
<keyword evidence="6 10" id="KW-0521">NADP</keyword>
<name>A0A858RAI0_9PROT</name>
<dbReference type="NCBIfam" id="NF006083">
    <property type="entry name" value="PRK08229.1"/>
    <property type="match status" value="1"/>
</dbReference>
<evidence type="ECO:0000256" key="8">
    <source>
        <dbReference type="ARBA" id="ARBA00032024"/>
    </source>
</evidence>
<dbReference type="GO" id="GO:0015940">
    <property type="term" value="P:pantothenate biosynthetic process"/>
    <property type="evidence" value="ECO:0007669"/>
    <property type="project" value="UniProtKB-UniPathway"/>
</dbReference>
<gene>
    <name evidence="13" type="ORF">HHL28_14550</name>
</gene>
<reference evidence="13" key="1">
    <citation type="submission" date="2020-04" db="EMBL/GenBank/DDBJ databases">
        <title>A desert anoxygenic phototrophic bacterium fixes CO2 using RubisCO under aerobic conditions.</title>
        <authorList>
            <person name="Tang K."/>
        </authorList>
    </citation>
    <scope>NUCLEOTIDE SEQUENCE [LARGE SCALE GENOMIC DNA]</scope>
    <source>
        <strain evidence="13">MIMtkB3</strain>
    </source>
</reference>
<dbReference type="SUPFAM" id="SSF48179">
    <property type="entry name" value="6-phosphogluconate dehydrogenase C-terminal domain-like"/>
    <property type="match status" value="1"/>
</dbReference>
<dbReference type="PANTHER" id="PTHR43765:SF2">
    <property type="entry name" value="2-DEHYDROPANTOATE 2-REDUCTASE"/>
    <property type="match status" value="1"/>
</dbReference>
<dbReference type="Gene3D" id="3.40.50.720">
    <property type="entry name" value="NAD(P)-binding Rossmann-like Domain"/>
    <property type="match status" value="1"/>
</dbReference>
<evidence type="ECO:0000259" key="12">
    <source>
        <dbReference type="Pfam" id="PF08546"/>
    </source>
</evidence>
<dbReference type="PANTHER" id="PTHR43765">
    <property type="entry name" value="2-DEHYDROPANTOATE 2-REDUCTASE-RELATED"/>
    <property type="match status" value="1"/>
</dbReference>
<keyword evidence="5 10" id="KW-0566">Pantothenate biosynthesis</keyword>
<evidence type="ECO:0000256" key="9">
    <source>
        <dbReference type="ARBA" id="ARBA00048793"/>
    </source>
</evidence>
<dbReference type="InterPro" id="IPR008927">
    <property type="entry name" value="6-PGluconate_DH-like_C_sf"/>
</dbReference>
<keyword evidence="7 10" id="KW-0560">Oxidoreductase</keyword>
<evidence type="ECO:0000256" key="2">
    <source>
        <dbReference type="ARBA" id="ARBA00007870"/>
    </source>
</evidence>
<dbReference type="AlphaFoldDB" id="A0A858RAI0"/>
<dbReference type="EMBL" id="CP051775">
    <property type="protein sequence ID" value="QJE74143.1"/>
    <property type="molecule type" value="Genomic_DNA"/>
</dbReference>
<evidence type="ECO:0000256" key="5">
    <source>
        <dbReference type="ARBA" id="ARBA00022655"/>
    </source>
</evidence>
<dbReference type="Proteomes" id="UP000501891">
    <property type="component" value="Chromosome"/>
</dbReference>
<dbReference type="UniPathway" id="UPA00028">
    <property type="reaction ID" value="UER00004"/>
</dbReference>
<dbReference type="KEGG" id="acru:HHL28_14550"/>
<evidence type="ECO:0000259" key="11">
    <source>
        <dbReference type="Pfam" id="PF02558"/>
    </source>
</evidence>
<evidence type="ECO:0000256" key="6">
    <source>
        <dbReference type="ARBA" id="ARBA00022857"/>
    </source>
</evidence>
<dbReference type="InterPro" id="IPR003710">
    <property type="entry name" value="ApbA"/>
</dbReference>
<dbReference type="GO" id="GO:0008677">
    <property type="term" value="F:2-dehydropantoate 2-reductase activity"/>
    <property type="evidence" value="ECO:0007669"/>
    <property type="project" value="UniProtKB-EC"/>
</dbReference>
<comment type="pathway">
    <text evidence="1 10">Cofactor biosynthesis; (R)-pantothenate biosynthesis; (R)-pantoate from 3-methyl-2-oxobutanoate: step 2/2.</text>
</comment>
<dbReference type="InterPro" id="IPR013752">
    <property type="entry name" value="KPA_reductase"/>
</dbReference>
<dbReference type="InterPro" id="IPR036291">
    <property type="entry name" value="NAD(P)-bd_dom_sf"/>
</dbReference>
<comment type="function">
    <text evidence="10">Catalyzes the NADPH-dependent reduction of ketopantoate into pantoic acid.</text>
</comment>
<evidence type="ECO:0000313" key="14">
    <source>
        <dbReference type="Proteomes" id="UP000501891"/>
    </source>
</evidence>
<dbReference type="SUPFAM" id="SSF51735">
    <property type="entry name" value="NAD(P)-binding Rossmann-fold domains"/>
    <property type="match status" value="1"/>
</dbReference>
<evidence type="ECO:0000256" key="10">
    <source>
        <dbReference type="RuleBase" id="RU362068"/>
    </source>
</evidence>